<accession>A0A0B6Y4Q9</accession>
<protein>
    <submittedName>
        <fullName evidence="2">Uncharacterized protein</fullName>
    </submittedName>
</protein>
<feature type="chain" id="PRO_5002123480" evidence="1">
    <location>
        <begin position="22"/>
        <end position="50"/>
    </location>
</feature>
<evidence type="ECO:0000256" key="1">
    <source>
        <dbReference type="SAM" id="SignalP"/>
    </source>
</evidence>
<gene>
    <name evidence="2" type="primary">ORF12606</name>
</gene>
<dbReference type="AlphaFoldDB" id="A0A0B6Y4Q9"/>
<evidence type="ECO:0000313" key="2">
    <source>
        <dbReference type="EMBL" id="CEK51139.1"/>
    </source>
</evidence>
<dbReference type="EMBL" id="HACG01004274">
    <property type="protein sequence ID" value="CEK51139.1"/>
    <property type="molecule type" value="Transcribed_RNA"/>
</dbReference>
<feature type="non-terminal residue" evidence="2">
    <location>
        <position position="50"/>
    </location>
</feature>
<sequence>MHIWEHLVFFFFCNQFAMLSCQHRGLAGTSQFFFQISLTGLCLRPQIIEE</sequence>
<name>A0A0B6Y4Q9_9EUPU</name>
<reference evidence="2" key="1">
    <citation type="submission" date="2014-12" db="EMBL/GenBank/DDBJ databases">
        <title>Insight into the proteome of Arion vulgaris.</title>
        <authorList>
            <person name="Aradska J."/>
            <person name="Bulat T."/>
            <person name="Smidak R."/>
            <person name="Sarate P."/>
            <person name="Gangsoo J."/>
            <person name="Sialana F."/>
            <person name="Bilban M."/>
            <person name="Lubec G."/>
        </authorList>
    </citation>
    <scope>NUCLEOTIDE SEQUENCE</scope>
    <source>
        <tissue evidence="2">Skin</tissue>
    </source>
</reference>
<organism evidence="2">
    <name type="scientific">Arion vulgaris</name>
    <dbReference type="NCBI Taxonomy" id="1028688"/>
    <lineage>
        <taxon>Eukaryota</taxon>
        <taxon>Metazoa</taxon>
        <taxon>Spiralia</taxon>
        <taxon>Lophotrochozoa</taxon>
        <taxon>Mollusca</taxon>
        <taxon>Gastropoda</taxon>
        <taxon>Heterobranchia</taxon>
        <taxon>Euthyneura</taxon>
        <taxon>Panpulmonata</taxon>
        <taxon>Eupulmonata</taxon>
        <taxon>Stylommatophora</taxon>
        <taxon>Helicina</taxon>
        <taxon>Arionoidea</taxon>
        <taxon>Arionidae</taxon>
        <taxon>Arion</taxon>
    </lineage>
</organism>
<feature type="signal peptide" evidence="1">
    <location>
        <begin position="1"/>
        <end position="21"/>
    </location>
</feature>
<keyword evidence="1" id="KW-0732">Signal</keyword>
<proteinExistence type="predicted"/>